<reference evidence="2" key="1">
    <citation type="submission" date="2019-08" db="EMBL/GenBank/DDBJ databases">
        <authorList>
            <person name="Kucharzyk K."/>
            <person name="Murdoch R.W."/>
            <person name="Higgins S."/>
            <person name="Loffler F."/>
        </authorList>
    </citation>
    <scope>NUCLEOTIDE SEQUENCE</scope>
</reference>
<dbReference type="EMBL" id="VSSQ01002297">
    <property type="protein sequence ID" value="MPM14542.1"/>
    <property type="molecule type" value="Genomic_DNA"/>
</dbReference>
<accession>A0A644XEC2</accession>
<dbReference type="CDD" id="cd00085">
    <property type="entry name" value="HNHc"/>
    <property type="match status" value="1"/>
</dbReference>
<name>A0A644XEC2_9ZZZZ</name>
<proteinExistence type="predicted"/>
<dbReference type="GO" id="GO:0003676">
    <property type="term" value="F:nucleic acid binding"/>
    <property type="evidence" value="ECO:0007669"/>
    <property type="project" value="InterPro"/>
</dbReference>
<feature type="domain" description="HNH" evidence="1">
    <location>
        <begin position="222"/>
        <end position="255"/>
    </location>
</feature>
<dbReference type="InterPro" id="IPR002711">
    <property type="entry name" value="HNH"/>
</dbReference>
<sequence>MVMFPKLKRSERKREYALYTDEMRSSVVYHWLFTRYGFRKLDEICLGLDSNSSHGYQSMGIAHYLGLTQDHHGYFQQCPFSLALSTLLEHLSEDSAYSLLYCYVRDWLLSHPSEERIPPMMLKEQDPDYRTDRVEASYWIAETLLQKSRKETVDEKLLSMISADDRTQSVKLGRRTYYYSKTSLKEAVKCLYDYQCQVCGARVYRPGWVQSLSRTEQWKFLNADAHHILSLHEEGPDRMENLLSLCPTCHRRFHTQQFTLRSNGIALGCEDTVLNHSWEISVKHPIQLFSS</sequence>
<evidence type="ECO:0000259" key="1">
    <source>
        <dbReference type="Pfam" id="PF01844"/>
    </source>
</evidence>
<gene>
    <name evidence="2" type="ORF">SDC9_60906</name>
</gene>
<protein>
    <recommendedName>
        <fullName evidence="1">HNH domain-containing protein</fullName>
    </recommendedName>
</protein>
<dbReference type="Gene3D" id="1.10.30.50">
    <property type="match status" value="1"/>
</dbReference>
<dbReference type="Pfam" id="PF01844">
    <property type="entry name" value="HNH"/>
    <property type="match status" value="1"/>
</dbReference>
<evidence type="ECO:0000313" key="2">
    <source>
        <dbReference type="EMBL" id="MPM14542.1"/>
    </source>
</evidence>
<dbReference type="GO" id="GO:0008270">
    <property type="term" value="F:zinc ion binding"/>
    <property type="evidence" value="ECO:0007669"/>
    <property type="project" value="InterPro"/>
</dbReference>
<comment type="caution">
    <text evidence="2">The sequence shown here is derived from an EMBL/GenBank/DDBJ whole genome shotgun (WGS) entry which is preliminary data.</text>
</comment>
<dbReference type="GO" id="GO:0004519">
    <property type="term" value="F:endonuclease activity"/>
    <property type="evidence" value="ECO:0007669"/>
    <property type="project" value="InterPro"/>
</dbReference>
<dbReference type="InterPro" id="IPR003615">
    <property type="entry name" value="HNH_nuc"/>
</dbReference>
<organism evidence="2">
    <name type="scientific">bioreactor metagenome</name>
    <dbReference type="NCBI Taxonomy" id="1076179"/>
    <lineage>
        <taxon>unclassified sequences</taxon>
        <taxon>metagenomes</taxon>
        <taxon>ecological metagenomes</taxon>
    </lineage>
</organism>
<dbReference type="AlphaFoldDB" id="A0A644XEC2"/>